<proteinExistence type="predicted"/>
<reference evidence="1" key="2">
    <citation type="submission" date="2023-04" db="EMBL/GenBank/DDBJ databases">
        <authorList>
            <person name="Bruccoleri R.E."/>
            <person name="Oakeley E.J."/>
            <person name="Faust A.-M."/>
            <person name="Dessus-Babus S."/>
            <person name="Altorfer M."/>
            <person name="Burckhardt D."/>
            <person name="Oertli M."/>
            <person name="Naumann U."/>
            <person name="Petersen F."/>
            <person name="Wong J."/>
        </authorList>
    </citation>
    <scope>NUCLEOTIDE SEQUENCE</scope>
    <source>
        <strain evidence="1">GSM-AAB239-AS_SAM_17_03QT</strain>
        <tissue evidence="1">Leaf</tissue>
    </source>
</reference>
<name>A0AAX6HIT5_IRIPA</name>
<dbReference type="EMBL" id="JANAVB010008999">
    <property type="protein sequence ID" value="KAJ6840966.1"/>
    <property type="molecule type" value="Genomic_DNA"/>
</dbReference>
<comment type="caution">
    <text evidence="1">The sequence shown here is derived from an EMBL/GenBank/DDBJ whole genome shotgun (WGS) entry which is preliminary data.</text>
</comment>
<organism evidence="1 2">
    <name type="scientific">Iris pallida</name>
    <name type="common">Sweet iris</name>
    <dbReference type="NCBI Taxonomy" id="29817"/>
    <lineage>
        <taxon>Eukaryota</taxon>
        <taxon>Viridiplantae</taxon>
        <taxon>Streptophyta</taxon>
        <taxon>Embryophyta</taxon>
        <taxon>Tracheophyta</taxon>
        <taxon>Spermatophyta</taxon>
        <taxon>Magnoliopsida</taxon>
        <taxon>Liliopsida</taxon>
        <taxon>Asparagales</taxon>
        <taxon>Iridaceae</taxon>
        <taxon>Iridoideae</taxon>
        <taxon>Irideae</taxon>
        <taxon>Iris</taxon>
    </lineage>
</organism>
<evidence type="ECO:0000313" key="2">
    <source>
        <dbReference type="Proteomes" id="UP001140949"/>
    </source>
</evidence>
<dbReference type="Proteomes" id="UP001140949">
    <property type="component" value="Unassembled WGS sequence"/>
</dbReference>
<sequence>MQDMGFHVSMIVDTTQSMMAIRLSVNSGNGCYSQPLSNGVHAIPRTTRLKSQLSFSGQEALPQISEIGVTDIGGSVIRSNRSDETGGNVGQSYISTNFQISSWDDANSIPFSAPSNKRARDCNENLLNSFSNIGFEKQTKLSELVVLEGL</sequence>
<protein>
    <submittedName>
        <fullName evidence="1">Transcription factor bHLH129-like</fullName>
    </submittedName>
</protein>
<reference evidence="1" key="1">
    <citation type="journal article" date="2023" name="GigaByte">
        <title>Genome assembly of the bearded iris, Iris pallida Lam.</title>
        <authorList>
            <person name="Bruccoleri R.E."/>
            <person name="Oakeley E.J."/>
            <person name="Faust A.M.E."/>
            <person name="Altorfer M."/>
            <person name="Dessus-Babus S."/>
            <person name="Burckhardt D."/>
            <person name="Oertli M."/>
            <person name="Naumann U."/>
            <person name="Petersen F."/>
            <person name="Wong J."/>
        </authorList>
    </citation>
    <scope>NUCLEOTIDE SEQUENCE</scope>
    <source>
        <strain evidence="1">GSM-AAB239-AS_SAM_17_03QT</strain>
    </source>
</reference>
<accession>A0AAX6HIT5</accession>
<dbReference type="AlphaFoldDB" id="A0AAX6HIT5"/>
<gene>
    <name evidence="1" type="ORF">M6B38_308860</name>
</gene>
<keyword evidence="2" id="KW-1185">Reference proteome</keyword>
<evidence type="ECO:0000313" key="1">
    <source>
        <dbReference type="EMBL" id="KAJ6840966.1"/>
    </source>
</evidence>